<feature type="compositionally biased region" description="Polar residues" evidence="1">
    <location>
        <begin position="604"/>
        <end position="619"/>
    </location>
</feature>
<feature type="compositionally biased region" description="Pro residues" evidence="1">
    <location>
        <begin position="541"/>
        <end position="556"/>
    </location>
</feature>
<feature type="transmembrane region" description="Helical" evidence="2">
    <location>
        <begin position="205"/>
        <end position="232"/>
    </location>
</feature>
<feature type="transmembrane region" description="Helical" evidence="2">
    <location>
        <begin position="59"/>
        <end position="89"/>
    </location>
</feature>
<feature type="compositionally biased region" description="Low complexity" evidence="1">
    <location>
        <begin position="667"/>
        <end position="678"/>
    </location>
</feature>
<organism evidence="3">
    <name type="scientific">Fonticula alba</name>
    <name type="common">Slime mold</name>
    <dbReference type="NCBI Taxonomy" id="691883"/>
    <lineage>
        <taxon>Eukaryota</taxon>
        <taxon>Rotosphaerida</taxon>
        <taxon>Fonticulaceae</taxon>
        <taxon>Fonticula</taxon>
    </lineage>
</organism>
<dbReference type="Proteomes" id="UP000030693">
    <property type="component" value="Unassembled WGS sequence"/>
</dbReference>
<keyword evidence="2" id="KW-0472">Membrane</keyword>
<proteinExistence type="predicted"/>
<name>A0A058ZC36_FONAL</name>
<feature type="transmembrane region" description="Helical" evidence="2">
    <location>
        <begin position="137"/>
        <end position="157"/>
    </location>
</feature>
<feature type="region of interest" description="Disordered" evidence="1">
    <location>
        <begin position="604"/>
        <end position="693"/>
    </location>
</feature>
<dbReference type="RefSeq" id="XP_009494616.1">
    <property type="nucleotide sequence ID" value="XM_009496341.1"/>
</dbReference>
<feature type="transmembrane region" description="Helical" evidence="2">
    <location>
        <begin position="110"/>
        <end position="131"/>
    </location>
</feature>
<evidence type="ECO:0000313" key="3">
    <source>
        <dbReference type="EMBL" id="KCV71493.1"/>
    </source>
</evidence>
<keyword evidence="2" id="KW-0812">Transmembrane</keyword>
<dbReference type="GeneID" id="20527162"/>
<accession>A0A058ZC36</accession>
<gene>
    <name evidence="3" type="ORF">H696_02437</name>
</gene>
<keyword evidence="2" id="KW-1133">Transmembrane helix</keyword>
<keyword evidence="4" id="KW-1185">Reference proteome</keyword>
<evidence type="ECO:0000256" key="2">
    <source>
        <dbReference type="SAM" id="Phobius"/>
    </source>
</evidence>
<feature type="transmembrane region" description="Helical" evidence="2">
    <location>
        <begin position="177"/>
        <end position="193"/>
    </location>
</feature>
<evidence type="ECO:0000313" key="4">
    <source>
        <dbReference type="Proteomes" id="UP000030693"/>
    </source>
</evidence>
<protein>
    <submittedName>
        <fullName evidence="3">Uncharacterized protein</fullName>
    </submittedName>
</protein>
<sequence length="693" mass="70564">MVLAVLFSPHRFSSLTLVLCLLLEMSFRLSSQKSVSLAIRRFPMDTFFQYVHPSALDVLFFPLVAMALVSASMYISGTLLLFIGAPFAVYRFSLSMTHASFSHTPHFRALASLVCGGFLALAVLVLLRTLADAVPGYFLLSQLAFVAVASAACRLRLTTLPSTRLAHSSFDYYADRARALALVLLAPVCFFAAEAEGWTHGTGGALLLSGALLGAALIILLADAIGAGRLMVNEAQRVRQKRTLTVSRFDALAAGSELSLALLARGRYLGAILLGPRRLDGLVMRLNSFPGVEGTPSRRRRTASRHFMRRIARRIDALVAWTRGLLRGSTPGAGTSLGASPFAAVGSAIATPLAELLRAYPSLLAAMASEYIPVAPMSSHVLSLARLLAAAPRVLLAALLTGDFPTAMMAFGRAVSPVALAAVLRGMLNESHGNGVHLSEQSHAGSVSFAVGPSSAPSATEGLSAGRTPAVPDLATPAGLALAVGAPGSPYSAARGLSGSTAATAASSPYILASSSPFLTGGAVLPPPPPLPLSQSMAGGPPVPFAPPQQYPPPMESTPGDAPVPAIPAARSPGALGGFPYAHYQHHFGAGSNVSLGIGGTAASTSPRLAGSTHASSSGPTGGASLGSTHVPSLASAPGADPGSGPWKMAPPGPVPGGTLLSPNPSPGASVASGAPPAENALFHPGPGSLVTG</sequence>
<feature type="region of interest" description="Disordered" evidence="1">
    <location>
        <begin position="526"/>
        <end position="561"/>
    </location>
</feature>
<evidence type="ECO:0000256" key="1">
    <source>
        <dbReference type="SAM" id="MobiDB-lite"/>
    </source>
</evidence>
<dbReference type="AlphaFoldDB" id="A0A058ZC36"/>
<dbReference type="EMBL" id="KB932203">
    <property type="protein sequence ID" value="KCV71493.1"/>
    <property type="molecule type" value="Genomic_DNA"/>
</dbReference>
<reference evidence="3" key="1">
    <citation type="submission" date="2013-04" db="EMBL/GenBank/DDBJ databases">
        <title>The Genome Sequence of Fonticula alba ATCC 38817.</title>
        <authorList>
            <consortium name="The Broad Institute Genomics Platform"/>
            <person name="Russ C."/>
            <person name="Cuomo C."/>
            <person name="Burger G."/>
            <person name="Gray M.W."/>
            <person name="Holland P.W.H."/>
            <person name="King N."/>
            <person name="Lang F.B.F."/>
            <person name="Roger A.J."/>
            <person name="Ruiz-Trillo I."/>
            <person name="Brown M."/>
            <person name="Walker B."/>
            <person name="Young S."/>
            <person name="Zeng Q."/>
            <person name="Gargeya S."/>
            <person name="Fitzgerald M."/>
            <person name="Haas B."/>
            <person name="Abouelleil A."/>
            <person name="Allen A.W."/>
            <person name="Alvarado L."/>
            <person name="Arachchi H.M."/>
            <person name="Berlin A.M."/>
            <person name="Chapman S.B."/>
            <person name="Gainer-Dewar J."/>
            <person name="Goldberg J."/>
            <person name="Griggs A."/>
            <person name="Gujja S."/>
            <person name="Hansen M."/>
            <person name="Howarth C."/>
            <person name="Imamovic A."/>
            <person name="Ireland A."/>
            <person name="Larimer J."/>
            <person name="McCowan C."/>
            <person name="Murphy C."/>
            <person name="Pearson M."/>
            <person name="Poon T.W."/>
            <person name="Priest M."/>
            <person name="Roberts A."/>
            <person name="Saif S."/>
            <person name="Shea T."/>
            <person name="Sisk P."/>
            <person name="Sykes S."/>
            <person name="Wortman J."/>
            <person name="Nusbaum C."/>
            <person name="Birren B."/>
        </authorList>
    </citation>
    <scope>NUCLEOTIDE SEQUENCE [LARGE SCALE GENOMIC DNA]</scope>
    <source>
        <strain evidence="3">ATCC 38817</strain>
    </source>
</reference>